<organism evidence="1">
    <name type="scientific">uncultured bacterium 12AC_lac13</name>
    <dbReference type="NCBI Taxonomy" id="1447233"/>
    <lineage>
        <taxon>Bacteria</taxon>
        <taxon>environmental samples</taxon>
    </lineage>
</organism>
<keyword evidence="1" id="KW-0808">Transferase</keyword>
<name>X2LAW2_9BACT</name>
<dbReference type="CDD" id="cd03801">
    <property type="entry name" value="GT4_PimA-like"/>
    <property type="match status" value="1"/>
</dbReference>
<dbReference type="EMBL" id="KF796593">
    <property type="protein sequence ID" value="AHN97620.1"/>
    <property type="molecule type" value="Genomic_DNA"/>
</dbReference>
<reference evidence="1" key="1">
    <citation type="submission" date="2013-10" db="EMBL/GenBank/DDBJ databases">
        <title>Functional metagenomics reveals novel beta-galactosidases not predictable from gene sequences.</title>
        <authorList>
            <person name="Cheng J."/>
            <person name="Engel K."/>
            <person name="Romantsov T."/>
            <person name="Neufeld J.D."/>
            <person name="Rose D.R."/>
            <person name="Charles T.C."/>
        </authorList>
    </citation>
    <scope>NUCLEOTIDE SEQUENCE</scope>
</reference>
<evidence type="ECO:0000313" key="1">
    <source>
        <dbReference type="EMBL" id="AHN97620.1"/>
    </source>
</evidence>
<protein>
    <submittedName>
        <fullName evidence="1">Glycosyl transferase group 1</fullName>
    </submittedName>
</protein>
<dbReference type="AlphaFoldDB" id="X2LAW2"/>
<dbReference type="Pfam" id="PF13692">
    <property type="entry name" value="Glyco_trans_1_4"/>
    <property type="match status" value="1"/>
</dbReference>
<dbReference type="PANTHER" id="PTHR12526">
    <property type="entry name" value="GLYCOSYLTRANSFERASE"/>
    <property type="match status" value="1"/>
</dbReference>
<proteinExistence type="predicted"/>
<sequence>MRIVFVHRTINDYTAETPYLRGIGGTESALCYLSIELAQRGHVVSLLTNASAPGRYRNVECLNHKTSLTPDLINAADVVVVSNEACGRILKDEFRARRPLVMWNQHADDQPSIEALEFTRERKAWSSIAFVSEWQRGQFCNIYWIDRNKTSVKRNAISPAFAGATPVQPWFKTGQAPVLVYTSAPYRGLNVLLDAVPIIRSAIPDMRLRVFSGSRTHQAKIENDPDAELYLRCASTEGVDYVGTIPQAELAAELSHAAALAYPSTFPETSCIAAMEAMSAGATVLTTRSGAMPETTAGFGHMIEPHEDEPLLAKQFAQMTIDALAAARNDPDAADAQRTQQIEFAHKNYSWQARVLEWESYLADVVRQSF</sequence>
<dbReference type="Gene3D" id="3.40.50.2000">
    <property type="entry name" value="Glycogen Phosphorylase B"/>
    <property type="match status" value="2"/>
</dbReference>
<accession>X2LAW2</accession>
<dbReference type="SUPFAM" id="SSF53756">
    <property type="entry name" value="UDP-Glycosyltransferase/glycogen phosphorylase"/>
    <property type="match status" value="1"/>
</dbReference>
<dbReference type="GO" id="GO:0016740">
    <property type="term" value="F:transferase activity"/>
    <property type="evidence" value="ECO:0007669"/>
    <property type="project" value="UniProtKB-KW"/>
</dbReference>